<organism evidence="1 2">
    <name type="scientific">Amycolatopsis minnesotensis</name>
    <dbReference type="NCBI Taxonomy" id="337894"/>
    <lineage>
        <taxon>Bacteria</taxon>
        <taxon>Bacillati</taxon>
        <taxon>Actinomycetota</taxon>
        <taxon>Actinomycetes</taxon>
        <taxon>Pseudonocardiales</taxon>
        <taxon>Pseudonocardiaceae</taxon>
        <taxon>Amycolatopsis</taxon>
    </lineage>
</organism>
<reference evidence="2" key="1">
    <citation type="journal article" date="2019" name="Int. J. Syst. Evol. Microbiol.">
        <title>The Global Catalogue of Microorganisms (GCM) 10K type strain sequencing project: providing services to taxonomists for standard genome sequencing and annotation.</title>
        <authorList>
            <consortium name="The Broad Institute Genomics Platform"/>
            <consortium name="The Broad Institute Genome Sequencing Center for Infectious Disease"/>
            <person name="Wu L."/>
            <person name="Ma J."/>
        </authorList>
    </citation>
    <scope>NUCLEOTIDE SEQUENCE [LARGE SCALE GENOMIC DNA]</scope>
    <source>
        <strain evidence="2">JCM 14545</strain>
    </source>
</reference>
<sequence>MTDGTGKGSHDIELRLPADLVQLPIIRGLASTIATRADFDLDAIADLRLAVDEAASTLITKAAPESTMVCTFTLADDELRFTGRVLTREQQAPSTGTFGWRVLTTLTDSATGWIAANGQGNLMHIQLSKRKPVATP</sequence>
<proteinExistence type="predicted"/>
<protein>
    <submittedName>
        <fullName evidence="1">ATP-binding protein</fullName>
    </submittedName>
</protein>
<dbReference type="RefSeq" id="WP_344416369.1">
    <property type="nucleotide sequence ID" value="NZ_BAAANN010000007.1"/>
</dbReference>
<dbReference type="GO" id="GO:0005524">
    <property type="term" value="F:ATP binding"/>
    <property type="evidence" value="ECO:0007669"/>
    <property type="project" value="UniProtKB-KW"/>
</dbReference>
<evidence type="ECO:0000313" key="1">
    <source>
        <dbReference type="EMBL" id="GAA1952535.1"/>
    </source>
</evidence>
<keyword evidence="1" id="KW-0067">ATP-binding</keyword>
<evidence type="ECO:0000313" key="2">
    <source>
        <dbReference type="Proteomes" id="UP001501116"/>
    </source>
</evidence>
<dbReference type="Gene3D" id="3.30.565.10">
    <property type="entry name" value="Histidine kinase-like ATPase, C-terminal domain"/>
    <property type="match status" value="1"/>
</dbReference>
<dbReference type="Proteomes" id="UP001501116">
    <property type="component" value="Unassembled WGS sequence"/>
</dbReference>
<keyword evidence="2" id="KW-1185">Reference proteome</keyword>
<dbReference type="EMBL" id="BAAANN010000007">
    <property type="protein sequence ID" value="GAA1952535.1"/>
    <property type="molecule type" value="Genomic_DNA"/>
</dbReference>
<dbReference type="InterPro" id="IPR036890">
    <property type="entry name" value="HATPase_C_sf"/>
</dbReference>
<accession>A0ABP5BTX9</accession>
<gene>
    <name evidence="1" type="ORF">GCM10009754_21970</name>
</gene>
<comment type="caution">
    <text evidence="1">The sequence shown here is derived from an EMBL/GenBank/DDBJ whole genome shotgun (WGS) entry which is preliminary data.</text>
</comment>
<keyword evidence="1" id="KW-0547">Nucleotide-binding</keyword>
<name>A0ABP5BTX9_9PSEU</name>